<evidence type="ECO:0000313" key="3">
    <source>
        <dbReference type="Proteomes" id="UP001500840"/>
    </source>
</evidence>
<evidence type="ECO:0000313" key="2">
    <source>
        <dbReference type="EMBL" id="GAA4451792.1"/>
    </source>
</evidence>
<dbReference type="RefSeq" id="WP_345321632.1">
    <property type="nucleotide sequence ID" value="NZ_BAABGA010000029.1"/>
</dbReference>
<name>A0ABP8MKG8_9BACT</name>
<protein>
    <recommendedName>
        <fullName evidence="4">SGNH hydrolase-type esterase domain-containing protein</fullName>
    </recommendedName>
</protein>
<evidence type="ECO:0008006" key="4">
    <source>
        <dbReference type="Google" id="ProtNLM"/>
    </source>
</evidence>
<keyword evidence="1" id="KW-1133">Transmembrane helix</keyword>
<accession>A0ABP8MKG8</accession>
<dbReference type="EMBL" id="BAABGA010000029">
    <property type="protein sequence ID" value="GAA4451792.1"/>
    <property type="molecule type" value="Genomic_DNA"/>
</dbReference>
<dbReference type="Proteomes" id="UP001500840">
    <property type="component" value="Unassembled WGS sequence"/>
</dbReference>
<reference evidence="3" key="1">
    <citation type="journal article" date="2019" name="Int. J. Syst. Evol. Microbiol.">
        <title>The Global Catalogue of Microorganisms (GCM) 10K type strain sequencing project: providing services to taxonomists for standard genome sequencing and annotation.</title>
        <authorList>
            <consortium name="The Broad Institute Genomics Platform"/>
            <consortium name="The Broad Institute Genome Sequencing Center for Infectious Disease"/>
            <person name="Wu L."/>
            <person name="Ma J."/>
        </authorList>
    </citation>
    <scope>NUCLEOTIDE SEQUENCE [LARGE SCALE GENOMIC DNA]</scope>
    <source>
        <strain evidence="3">JCM 17759</strain>
    </source>
</reference>
<organism evidence="2 3">
    <name type="scientific">Novipirellula rosea</name>
    <dbReference type="NCBI Taxonomy" id="1031540"/>
    <lineage>
        <taxon>Bacteria</taxon>
        <taxon>Pseudomonadati</taxon>
        <taxon>Planctomycetota</taxon>
        <taxon>Planctomycetia</taxon>
        <taxon>Pirellulales</taxon>
        <taxon>Pirellulaceae</taxon>
        <taxon>Novipirellula</taxon>
    </lineage>
</organism>
<proteinExistence type="predicted"/>
<keyword evidence="1" id="KW-0812">Transmembrane</keyword>
<keyword evidence="3" id="KW-1185">Reference proteome</keyword>
<evidence type="ECO:0000256" key="1">
    <source>
        <dbReference type="SAM" id="Phobius"/>
    </source>
</evidence>
<comment type="caution">
    <text evidence="2">The sequence shown here is derived from an EMBL/GenBank/DDBJ whole genome shotgun (WGS) entry which is preliminary data.</text>
</comment>
<feature type="transmembrane region" description="Helical" evidence="1">
    <location>
        <begin position="23"/>
        <end position="42"/>
    </location>
</feature>
<keyword evidence="1" id="KW-0472">Membrane</keyword>
<gene>
    <name evidence="2" type="ORF">GCM10023156_20060</name>
</gene>
<sequence>MQLQSPTEQQQDQHAAWKLIRRLLWFLSPIVILVLIPELALWKTGETWPANHAAYKQQTATEETLYSREFLSQQFGVYKFAAIQLRKPKIIALGSSRVMQFRDFMFSPLEDSFYNAGGMTQSVTELNEYVDLLENQQLPRPEIAIIGIDPWWIKSEYQRDKSWLAQQDESYHFAAHINALRTLVRRNRIPELTKAITHSNRSPYFGYRAIGTAPIKFGSGFRKDGSWQYTPQILLEIVETHQFIDREDPPIIERIRFHHGNFSTPATVDPEKTSRLLSLLERLQTLGIEVMVLLPPYSSDCIDALSTDANLKSWWDFYQTHFVDSLRSHGIHVNPAASPKDFGLDDTYMIDGYHPGEVFMGHIVLELLRLAPSESILQKVDRQALQTKIDSAFSPLGFASPEKALSESRDAKSIALMSDAAGP</sequence>